<protein>
    <submittedName>
        <fullName evidence="1">Uncharacterized protein</fullName>
    </submittedName>
</protein>
<gene>
    <name evidence="1" type="ORF">Patl1_06268</name>
</gene>
<reference evidence="2" key="1">
    <citation type="journal article" date="2023" name="G3 (Bethesda)">
        <title>Genome assembly and association tests identify interacting loci associated with vigor, precocity, and sex in interspecific pistachio rootstocks.</title>
        <authorList>
            <person name="Palmer W."/>
            <person name="Jacygrad E."/>
            <person name="Sagayaradj S."/>
            <person name="Cavanaugh K."/>
            <person name="Han R."/>
            <person name="Bertier L."/>
            <person name="Beede B."/>
            <person name="Kafkas S."/>
            <person name="Golino D."/>
            <person name="Preece J."/>
            <person name="Michelmore R."/>
        </authorList>
    </citation>
    <scope>NUCLEOTIDE SEQUENCE [LARGE SCALE GENOMIC DNA]</scope>
</reference>
<evidence type="ECO:0000313" key="1">
    <source>
        <dbReference type="EMBL" id="KAJ0103212.1"/>
    </source>
</evidence>
<dbReference type="EMBL" id="CM047899">
    <property type="protein sequence ID" value="KAJ0103212.1"/>
    <property type="molecule type" value="Genomic_DNA"/>
</dbReference>
<sequence>MVKAAEDLKFALVMKFMRVRPSMDKLCLHVVKNWGLIEIPQISFKDDYHILIHMKNERDFVHGCTREGRSVEGNSFRLFKWTKDFDIKKESPLAPQWIFLPGLPMHLYRKDCLRILVTRFGRFLGTDNATLNKTRATGARLCIEMNLKEGAYQRVPYYRIGEARWKAGKEKNNRSLIKHQQVWKEKASEEGKTSEKKGETERVVDNINTGNLVQSDEMRQNEVPVIDHMSALVEGGITDNHGKDMPTLRISKYMDMAQSNSTAEVQLVDEVVVEPVIRKEAVSLTGSESRNDVAVREDKHGTLSDSKDEDGPSALARQKQYNSEPECNQPSRKME</sequence>
<organism evidence="1 2">
    <name type="scientific">Pistacia atlantica</name>
    <dbReference type="NCBI Taxonomy" id="434234"/>
    <lineage>
        <taxon>Eukaryota</taxon>
        <taxon>Viridiplantae</taxon>
        <taxon>Streptophyta</taxon>
        <taxon>Embryophyta</taxon>
        <taxon>Tracheophyta</taxon>
        <taxon>Spermatophyta</taxon>
        <taxon>Magnoliopsida</taxon>
        <taxon>eudicotyledons</taxon>
        <taxon>Gunneridae</taxon>
        <taxon>Pentapetalae</taxon>
        <taxon>rosids</taxon>
        <taxon>malvids</taxon>
        <taxon>Sapindales</taxon>
        <taxon>Anacardiaceae</taxon>
        <taxon>Pistacia</taxon>
    </lineage>
</organism>
<name>A0ACC1BWA7_9ROSI</name>
<dbReference type="Proteomes" id="UP001164250">
    <property type="component" value="Chromosome 3"/>
</dbReference>
<keyword evidence="2" id="KW-1185">Reference proteome</keyword>
<proteinExistence type="predicted"/>
<accession>A0ACC1BWA7</accession>
<comment type="caution">
    <text evidence="1">The sequence shown here is derived from an EMBL/GenBank/DDBJ whole genome shotgun (WGS) entry which is preliminary data.</text>
</comment>
<evidence type="ECO:0000313" key="2">
    <source>
        <dbReference type="Proteomes" id="UP001164250"/>
    </source>
</evidence>